<dbReference type="Pfam" id="PF00078">
    <property type="entry name" value="RVT_1"/>
    <property type="match status" value="1"/>
</dbReference>
<dbReference type="InterPro" id="IPR015095">
    <property type="entry name" value="AlkB_hom8_N"/>
</dbReference>
<protein>
    <recommendedName>
        <fullName evidence="1">Reverse transcriptase domain-containing protein</fullName>
    </recommendedName>
</protein>
<dbReference type="PANTHER" id="PTHR47510:SF3">
    <property type="entry name" value="ENDO_EXONUCLEASE_PHOSPHATASE DOMAIN-CONTAINING PROTEIN"/>
    <property type="match status" value="1"/>
</dbReference>
<name>A0ABD0QT61_CIRMR</name>
<dbReference type="Pfam" id="PF09004">
    <property type="entry name" value="ALKBH8_N"/>
    <property type="match status" value="1"/>
</dbReference>
<dbReference type="CDD" id="cd01650">
    <property type="entry name" value="RT_nLTR_like"/>
    <property type="match status" value="1"/>
</dbReference>
<organism evidence="2 3">
    <name type="scientific">Cirrhinus mrigala</name>
    <name type="common">Mrigala</name>
    <dbReference type="NCBI Taxonomy" id="683832"/>
    <lineage>
        <taxon>Eukaryota</taxon>
        <taxon>Metazoa</taxon>
        <taxon>Chordata</taxon>
        <taxon>Craniata</taxon>
        <taxon>Vertebrata</taxon>
        <taxon>Euteleostomi</taxon>
        <taxon>Actinopterygii</taxon>
        <taxon>Neopterygii</taxon>
        <taxon>Teleostei</taxon>
        <taxon>Ostariophysi</taxon>
        <taxon>Cypriniformes</taxon>
        <taxon>Cyprinidae</taxon>
        <taxon>Labeoninae</taxon>
        <taxon>Labeonini</taxon>
        <taxon>Cirrhinus</taxon>
    </lineage>
</organism>
<dbReference type="AlphaFoldDB" id="A0ABD0QT61"/>
<evidence type="ECO:0000313" key="3">
    <source>
        <dbReference type="Proteomes" id="UP001529510"/>
    </source>
</evidence>
<feature type="domain" description="Reverse transcriptase" evidence="1">
    <location>
        <begin position="42"/>
        <end position="287"/>
    </location>
</feature>
<dbReference type="PANTHER" id="PTHR47510">
    <property type="entry name" value="REVERSE TRANSCRIPTASE DOMAIN-CONTAINING PROTEIN"/>
    <property type="match status" value="1"/>
</dbReference>
<gene>
    <name evidence="2" type="ORF">M9458_016512</name>
</gene>
<dbReference type="InterPro" id="IPR043502">
    <property type="entry name" value="DNA/RNA_pol_sf"/>
</dbReference>
<evidence type="ECO:0000259" key="1">
    <source>
        <dbReference type="PROSITE" id="PS50878"/>
    </source>
</evidence>
<dbReference type="PROSITE" id="PS50878">
    <property type="entry name" value="RT_POL"/>
    <property type="match status" value="1"/>
</dbReference>
<dbReference type="InterPro" id="IPR000477">
    <property type="entry name" value="RT_dom"/>
</dbReference>
<feature type="non-terminal residue" evidence="2">
    <location>
        <position position="387"/>
    </location>
</feature>
<keyword evidence="3" id="KW-1185">Reference proteome</keyword>
<dbReference type="SUPFAM" id="SSF56672">
    <property type="entry name" value="DNA/RNA polymerases"/>
    <property type="match status" value="1"/>
</dbReference>
<accession>A0ABD0QT61</accession>
<dbReference type="EMBL" id="JAMKFB020000007">
    <property type="protein sequence ID" value="KAL0189413.1"/>
    <property type="molecule type" value="Genomic_DNA"/>
</dbReference>
<comment type="caution">
    <text evidence="2">The sequence shown here is derived from an EMBL/GenBank/DDBJ whole genome shotgun (WGS) entry which is preliminary data.</text>
</comment>
<sequence length="387" mass="43721">DVCKVFRKQKIRKAKGPDGVSPACLKACAVQLSSIFTLIFNRSLELYIVPSCFKCSTIIPVPKKPKITGLNDYRPVALTSVVMKSFERLVLAYLKDITGRLLDPLQFAYRANRSVDDAVNMGLHYILQHLDKPETYARILFVDFSSAFNTIIPDILQIKLSQLSVPTSICQWITSFLTDRQQLVRLGKLTSGTRTISTGAPQGCVLSPLLFSLYTNDCTSKDPSVKLLKMVTNLLRDRSHNNLELNTLKTIEMTVDFQRKPPALTPLTIMNSTVAAVDSFKFLGTNISQDLKWDIHIDSTVKKAQQRLYFLRQLKKFNLLQALMTQFYSAVIESVLKSDIRRLQRTVRTAEKIIGVHLPNLQDLYISRVKKQAGNIIQDPSHPGYNL</sequence>
<evidence type="ECO:0000313" key="2">
    <source>
        <dbReference type="EMBL" id="KAL0189413.1"/>
    </source>
</evidence>
<feature type="non-terminal residue" evidence="2">
    <location>
        <position position="1"/>
    </location>
</feature>
<dbReference type="Proteomes" id="UP001529510">
    <property type="component" value="Unassembled WGS sequence"/>
</dbReference>
<proteinExistence type="predicted"/>
<reference evidence="2 3" key="1">
    <citation type="submission" date="2024-05" db="EMBL/GenBank/DDBJ databases">
        <title>Genome sequencing and assembly of Indian major carp, Cirrhinus mrigala (Hamilton, 1822).</title>
        <authorList>
            <person name="Mohindra V."/>
            <person name="Chowdhury L.M."/>
            <person name="Lal K."/>
            <person name="Jena J.K."/>
        </authorList>
    </citation>
    <scope>NUCLEOTIDE SEQUENCE [LARGE SCALE GENOMIC DNA]</scope>
    <source>
        <strain evidence="2">CM1030</strain>
        <tissue evidence="2">Blood</tissue>
    </source>
</reference>